<protein>
    <submittedName>
        <fullName evidence="1">Uncharacterized protein</fullName>
    </submittedName>
</protein>
<accession>A0A1I4HNB2</accession>
<gene>
    <name evidence="1" type="ORF">SAMN02982985_00119</name>
</gene>
<dbReference type="EMBL" id="FOTW01000004">
    <property type="protein sequence ID" value="SFL43624.1"/>
    <property type="molecule type" value="Genomic_DNA"/>
</dbReference>
<evidence type="ECO:0000313" key="2">
    <source>
        <dbReference type="Proteomes" id="UP000199470"/>
    </source>
</evidence>
<dbReference type="Proteomes" id="UP000199470">
    <property type="component" value="Unassembled WGS sequence"/>
</dbReference>
<reference evidence="1 2" key="1">
    <citation type="submission" date="2016-10" db="EMBL/GenBank/DDBJ databases">
        <authorList>
            <person name="de Groot N.N."/>
        </authorList>
    </citation>
    <scope>NUCLEOTIDE SEQUENCE [LARGE SCALE GENOMIC DNA]</scope>
    <source>
        <strain evidence="1 2">ATCC 43154</strain>
    </source>
</reference>
<organism evidence="1 2">
    <name type="scientific">Rugamonas rubra</name>
    <dbReference type="NCBI Taxonomy" id="758825"/>
    <lineage>
        <taxon>Bacteria</taxon>
        <taxon>Pseudomonadati</taxon>
        <taxon>Pseudomonadota</taxon>
        <taxon>Betaproteobacteria</taxon>
        <taxon>Burkholderiales</taxon>
        <taxon>Oxalobacteraceae</taxon>
        <taxon>Telluria group</taxon>
        <taxon>Rugamonas</taxon>
    </lineage>
</organism>
<dbReference type="RefSeq" id="WP_281249328.1">
    <property type="nucleotide sequence ID" value="NZ_FOTW01000004.1"/>
</dbReference>
<keyword evidence="2" id="KW-1185">Reference proteome</keyword>
<sequence length="44" mass="4581">MSIQLRIRVATLLAHVVMSTALVVLLADGAAASLQPAFPIAVHN</sequence>
<dbReference type="AlphaFoldDB" id="A0A1I4HNB2"/>
<proteinExistence type="predicted"/>
<evidence type="ECO:0000313" key="1">
    <source>
        <dbReference type="EMBL" id="SFL43624.1"/>
    </source>
</evidence>
<dbReference type="STRING" id="758825.SAMN02982985_00119"/>
<name>A0A1I4HNB2_9BURK</name>